<dbReference type="InterPro" id="IPR043504">
    <property type="entry name" value="Peptidase_S1_PA_chymotrypsin"/>
</dbReference>
<accession>H0XH84</accession>
<keyword evidence="3" id="KW-1185">Reference proteome</keyword>
<dbReference type="GO" id="GO:0005737">
    <property type="term" value="C:cytoplasm"/>
    <property type="evidence" value="ECO:0007669"/>
    <property type="project" value="Ensembl"/>
</dbReference>
<reference evidence="2" key="2">
    <citation type="submission" date="2025-08" db="UniProtKB">
        <authorList>
            <consortium name="Ensembl"/>
        </authorList>
    </citation>
    <scope>IDENTIFICATION</scope>
</reference>
<feature type="region of interest" description="Disordered" evidence="1">
    <location>
        <begin position="676"/>
        <end position="698"/>
    </location>
</feature>
<dbReference type="Pfam" id="PF13365">
    <property type="entry name" value="Trypsin_2"/>
    <property type="match status" value="1"/>
</dbReference>
<evidence type="ECO:0000256" key="1">
    <source>
        <dbReference type="SAM" id="MobiDB-lite"/>
    </source>
</evidence>
<feature type="region of interest" description="Disordered" evidence="1">
    <location>
        <begin position="21"/>
        <end position="42"/>
    </location>
</feature>
<dbReference type="AlphaFoldDB" id="H0XH84"/>
<reference evidence="2" key="3">
    <citation type="submission" date="2025-09" db="UniProtKB">
        <authorList>
            <consortium name="Ensembl"/>
        </authorList>
    </citation>
    <scope>IDENTIFICATION</scope>
</reference>
<dbReference type="SUPFAM" id="SSF50494">
    <property type="entry name" value="Trypsin-like serine proteases"/>
    <property type="match status" value="1"/>
</dbReference>
<dbReference type="GO" id="GO:0008236">
    <property type="term" value="F:serine-type peptidase activity"/>
    <property type="evidence" value="ECO:0007669"/>
    <property type="project" value="Ensembl"/>
</dbReference>
<proteinExistence type="predicted"/>
<organism evidence="2 3">
    <name type="scientific">Otolemur garnettii</name>
    <name type="common">Small-eared galago</name>
    <name type="synonym">Garnett's greater bushbaby</name>
    <dbReference type="NCBI Taxonomy" id="30611"/>
    <lineage>
        <taxon>Eukaryota</taxon>
        <taxon>Metazoa</taxon>
        <taxon>Chordata</taxon>
        <taxon>Craniata</taxon>
        <taxon>Vertebrata</taxon>
        <taxon>Euteleostomi</taxon>
        <taxon>Mammalia</taxon>
        <taxon>Eutheria</taxon>
        <taxon>Euarchontoglires</taxon>
        <taxon>Primates</taxon>
        <taxon>Strepsirrhini</taxon>
        <taxon>Lorisiformes</taxon>
        <taxon>Galagidae</taxon>
        <taxon>Otolemur</taxon>
    </lineage>
</organism>
<feature type="region of interest" description="Disordered" evidence="1">
    <location>
        <begin position="240"/>
        <end position="284"/>
    </location>
</feature>
<dbReference type="FunCoup" id="H0XH84">
    <property type="interactions" value="782"/>
</dbReference>
<name>H0XH84_OTOGA</name>
<dbReference type="Gene3D" id="2.40.10.10">
    <property type="entry name" value="Trypsin-like serine proteases"/>
    <property type="match status" value="2"/>
</dbReference>
<dbReference type="GO" id="GO:0006260">
    <property type="term" value="P:DNA replication"/>
    <property type="evidence" value="ECO:0007669"/>
    <property type="project" value="TreeGrafter"/>
</dbReference>
<dbReference type="eggNOG" id="ENOG502QTFX">
    <property type="taxonomic scope" value="Eukaryota"/>
</dbReference>
<dbReference type="GeneTree" id="ENSGT00390000005182"/>
<dbReference type="InParanoid" id="H0XH84"/>
<dbReference type="InterPro" id="IPR009003">
    <property type="entry name" value="Peptidase_S1_PA"/>
</dbReference>
<dbReference type="STRING" id="30611.ENSOGAP00000015474"/>
<dbReference type="OMA" id="LCDIKQK"/>
<dbReference type="Proteomes" id="UP000005225">
    <property type="component" value="Unassembled WGS sequence"/>
</dbReference>
<dbReference type="GO" id="GO:0005652">
    <property type="term" value="C:nuclear lamina"/>
    <property type="evidence" value="ECO:0007669"/>
    <property type="project" value="Ensembl"/>
</dbReference>
<reference evidence="3" key="1">
    <citation type="submission" date="2011-03" db="EMBL/GenBank/DDBJ databases">
        <title>Version 3 of the genome sequence of Otolemur garnettii (Bushbaby).</title>
        <authorList>
            <consortium name="The Broad Institute Genome Sequencing Platform"/>
            <person name="Di Palma F."/>
            <person name="Johnson J."/>
            <person name="Lander E.S."/>
            <person name="Lindblad-Toh K."/>
            <person name="Jaffe D.B."/>
            <person name="Gnerre S."/>
            <person name="MacCallum I."/>
            <person name="Przybylski D."/>
            <person name="Ribeiro F.J."/>
            <person name="Burton J.N."/>
            <person name="Walker B.J."/>
            <person name="Sharpe T."/>
            <person name="Hall G."/>
        </authorList>
    </citation>
    <scope>NUCLEOTIDE SEQUENCE [LARGE SCALE GENOMIC DNA]</scope>
</reference>
<feature type="compositionally biased region" description="Basic and acidic residues" evidence="1">
    <location>
        <begin position="240"/>
        <end position="256"/>
    </location>
</feature>
<dbReference type="GO" id="GO:0000785">
    <property type="term" value="C:chromatin"/>
    <property type="evidence" value="ECO:0007669"/>
    <property type="project" value="TreeGrafter"/>
</dbReference>
<dbReference type="PANTHER" id="PTHR14389">
    <property type="entry name" value="SI:CH1073-475A24.1"/>
    <property type="match status" value="1"/>
</dbReference>
<dbReference type="EMBL" id="AAQR03172221">
    <property type="status" value="NOT_ANNOTATED_CDS"/>
    <property type="molecule type" value="Genomic_DNA"/>
</dbReference>
<evidence type="ECO:0000313" key="2">
    <source>
        <dbReference type="Ensembl" id="ENSOGAP00000015474.1"/>
    </source>
</evidence>
<dbReference type="HOGENOM" id="CLU_022719_0_0_1"/>
<sequence length="698" mass="80330">TCADTPPYHCLSDMRECNSTSKLTSEVNRRKTASEIQSPNQSTNKDCCFTFTLNATCRKSNHSVFTVRGEPNESIFSALSGHDHFNEKMKDHFTKDIIVSEEDKEIKRYINLGMPLKCLPRDSHLNIELVQRKKGHEEDDQILRRCENPDVECILFHVVAVGKTIKKIVKINKLHEEGGRLCIYALKGETIQEALCKDGRFRSDLHELEWKMKEGHQKIYGKRSMVDEVSGKVLEIDISRNKHRKQGENTKQKENASDEITPSGLIQSKEKIHEAEKDGEDEDVKLSREKTYPHDSIQHDLQDKINRTISEIRSHYDHSSGKQLLVGQRPPENRKHPININLGISMKIPHLYNLQMLNEDIMQQYPNFKVEAGLMRKYFQIEQERNDLTTFQQFNIYEKYFGKVTKSSLSVATCKQLSYLSKSVGFMKWDNNGNTGNATCFVFNHGYIFTCRHVVNLIVGKGIHPSLWPDIISKSAKVTFTYTDFIPPKDDWFSIEPWFEVSDNDLDYAILKLKENGNAFPPGLFAQVSRQPPSGLLYLIGHPDSQIKKIDDCAVISLNERLKRYQQYLYCGLAEPQAATGNVCPMFTKRSFPLEAWDSNTLTYDTCFADGASGSPVFNASGKLVAIHSFGHFYNQDNKPCAFIEFGFYMDSILHNIEKRNESFYRLLHEEKIENENEDKTDKCEFPRQDHQTEPMEV</sequence>
<evidence type="ECO:0000313" key="3">
    <source>
        <dbReference type="Proteomes" id="UP000005225"/>
    </source>
</evidence>
<protein>
    <submittedName>
        <fullName evidence="2">FAM111 trypsin like peptidase B</fullName>
    </submittedName>
</protein>
<dbReference type="Ensembl" id="ENSOGAT00000026658.1">
    <property type="protein sequence ID" value="ENSOGAP00000015474.1"/>
    <property type="gene ID" value="ENSOGAG00000034087.1"/>
</dbReference>
<dbReference type="PANTHER" id="PTHR14389:SF4">
    <property type="entry name" value="SERINE PROTEASE FAM111B"/>
    <property type="match status" value="1"/>
</dbReference>